<dbReference type="GO" id="GO:0005634">
    <property type="term" value="C:nucleus"/>
    <property type="evidence" value="ECO:0007669"/>
    <property type="project" value="InterPro"/>
</dbReference>
<dbReference type="Gene3D" id="3.30.900.20">
    <property type="match status" value="1"/>
</dbReference>
<organism evidence="1 2">
    <name type="scientific">Branchiostoma lanceolatum</name>
    <name type="common">Common lancelet</name>
    <name type="synonym">Amphioxus lanceolatum</name>
    <dbReference type="NCBI Taxonomy" id="7740"/>
    <lineage>
        <taxon>Eukaryota</taxon>
        <taxon>Metazoa</taxon>
        <taxon>Chordata</taxon>
        <taxon>Cephalochordata</taxon>
        <taxon>Leptocardii</taxon>
        <taxon>Amphioxiformes</taxon>
        <taxon>Branchiostomatidae</taxon>
        <taxon>Branchiostoma</taxon>
    </lineage>
</organism>
<proteinExistence type="predicted"/>
<dbReference type="Proteomes" id="UP000838412">
    <property type="component" value="Chromosome 4"/>
</dbReference>
<gene>
    <name evidence="1" type="primary">MAD2L1BP</name>
    <name evidence="1" type="ORF">BLAG_LOCUS17905</name>
</gene>
<protein>
    <submittedName>
        <fullName evidence="1">MAD2L1BP protein</fullName>
    </submittedName>
</protein>
<dbReference type="GO" id="GO:0007096">
    <property type="term" value="P:regulation of exit from mitosis"/>
    <property type="evidence" value="ECO:0007669"/>
    <property type="project" value="InterPro"/>
</dbReference>
<dbReference type="EMBL" id="OV696689">
    <property type="protein sequence ID" value="CAH1263109.1"/>
    <property type="molecule type" value="Genomic_DNA"/>
</dbReference>
<dbReference type="PANTHER" id="PTHR15681:SF1">
    <property type="entry name" value="MAD2L1-BINDING PROTEIN"/>
    <property type="match status" value="1"/>
</dbReference>
<dbReference type="Pfam" id="PF06581">
    <property type="entry name" value="p31comet"/>
    <property type="match status" value="1"/>
</dbReference>
<keyword evidence="2" id="KW-1185">Reference proteome</keyword>
<dbReference type="PANTHER" id="PTHR15681">
    <property type="entry name" value="MAD2L1-BINDING PROTEIN"/>
    <property type="match status" value="1"/>
</dbReference>
<dbReference type="OrthoDB" id="6334764at2759"/>
<reference evidence="1" key="1">
    <citation type="submission" date="2022-01" db="EMBL/GenBank/DDBJ databases">
        <authorList>
            <person name="Braso-Vives M."/>
        </authorList>
    </citation>
    <scope>NUCLEOTIDE SEQUENCE</scope>
</reference>
<evidence type="ECO:0000313" key="1">
    <source>
        <dbReference type="EMBL" id="CAH1263109.1"/>
    </source>
</evidence>
<dbReference type="InterPro" id="IPR009511">
    <property type="entry name" value="MAD1/Cdc20-bound-Mad2-bd"/>
</dbReference>
<dbReference type="AlphaFoldDB" id="A0A8J9ZVY2"/>
<evidence type="ECO:0000313" key="2">
    <source>
        <dbReference type="Proteomes" id="UP000838412"/>
    </source>
</evidence>
<name>A0A8J9ZVY2_BRALA</name>
<dbReference type="InterPro" id="IPR053729">
    <property type="entry name" value="MAD2L1BP_domain_sf"/>
</dbReference>
<sequence length="275" mass="31453">MVLTSGRAKFKMATFQRRRKKSSSETQRCSVKMDGLIAPQVCCRLTSELIKYLLYERQQIPLPYEQIKFDLKRDETARQETKDQGITPEVKRPKSLFPSSERKRCKHVVDCMEELLPHLEDLFFLTFVPQVLILIGATAVSPKEAYILNFADALTTSKENSLSAKSCIRGLLREMVTKDFLPISSMPPITNTILLVKAHRDCGLNWFVPKLTYKLGSRGQQYDITLTGTAHPGEEQVHIEEQGPKDDYIWYQAPLSIKGYKEKGVRAAKPEDIWI</sequence>
<accession>A0A8J9ZVY2</accession>